<evidence type="ECO:0000313" key="3">
    <source>
        <dbReference type="EMBL" id="AUR83916.1"/>
    </source>
</evidence>
<dbReference type="Pfam" id="PF25513">
    <property type="entry name" value="P2_C"/>
    <property type="match status" value="1"/>
</dbReference>
<gene>
    <name evidence="3" type="ORF">NVP1044O_12</name>
</gene>
<accession>A0A2I7QR84</accession>
<dbReference type="InterPro" id="IPR041377">
    <property type="entry name" value="P2_N"/>
</dbReference>
<organism evidence="3 4">
    <name type="scientific">Vibrio phage 1.044.O._10N.261.51.B8</name>
    <dbReference type="NCBI Taxonomy" id="1881303"/>
    <lineage>
        <taxon>Viruses</taxon>
        <taxon>Varidnaviria</taxon>
        <taxon>Abadenavirae</taxon>
        <taxon>Produgelaviricota</taxon>
        <taxon>Belvinaviricetes</taxon>
        <taxon>Vinavirales</taxon>
        <taxon>Autolykiviridae</taxon>
        <taxon>Paulavirus</taxon>
        <taxon>Paulavirus viph1044o</taxon>
    </lineage>
</organism>
<feature type="domain" description="Viral coat protein P2 N-terminal" evidence="1">
    <location>
        <begin position="8"/>
        <end position="139"/>
    </location>
</feature>
<evidence type="ECO:0000259" key="2">
    <source>
        <dbReference type="Pfam" id="PF25513"/>
    </source>
</evidence>
<name>A0A2I7QR84_9VIRU</name>
<dbReference type="EMBL" id="MG592427">
    <property type="protein sequence ID" value="AUR83916.1"/>
    <property type="molecule type" value="Genomic_DNA"/>
</dbReference>
<dbReference type="InterPro" id="IPR053751">
    <property type="entry name" value="Viral_Major_Capsid_sf"/>
</dbReference>
<dbReference type="Gene3D" id="2.60.120.730">
    <property type="match status" value="2"/>
</dbReference>
<sequence>MAFRSNKVLPNFNGVGAGQTATLDVPIGSTYHQIAFEYSGMTTAQLTNFKVLLNGIPHIEIPSVEILEAISAFNGRGQTAGIFQLDFERFGLLTRQARELTAIGTGLGNTDPNQVRTFQIQVDIAAGAISPSLKATATTSPASFAGLVKKIRLFNRNPTGAGLFEISDLPKGDIINKVYFQAGATSSQINKLTLEIDNFVKFERSNALNDAIQKDDGIRVPQTKYSVFDPTELGYGAETVDTRYPMVEGNPRSGQNVSDMRFKLDMAAADNMLLLVEYLGTVER</sequence>
<feature type="domain" description="Viral coat protein P2 C-terminal" evidence="2">
    <location>
        <begin position="148"/>
        <end position="281"/>
    </location>
</feature>
<dbReference type="InterPro" id="IPR057915">
    <property type="entry name" value="P2_C"/>
</dbReference>
<protein>
    <submittedName>
        <fullName evidence="3">Double jelly roll capsid protein</fullName>
    </submittedName>
</protein>
<keyword evidence="4" id="KW-1185">Reference proteome</keyword>
<dbReference type="Proteomes" id="UP000267379">
    <property type="component" value="Segment"/>
</dbReference>
<evidence type="ECO:0000313" key="4">
    <source>
        <dbReference type="Proteomes" id="UP000267379"/>
    </source>
</evidence>
<reference evidence="3 4" key="1">
    <citation type="submission" date="2017-11" db="EMBL/GenBank/DDBJ databases">
        <title>A major lineage of nontailed dsDNA viruses as unrecognized killers of marine bacteria.</title>
        <authorList>
            <person name="Kauffman K.M."/>
            <person name="Hussain F.A."/>
            <person name="Yang J."/>
            <person name="Arevalo P."/>
            <person name="Brown J.M."/>
            <person name="Chang W.K."/>
            <person name="VanInsberghe D."/>
            <person name="Elsherbini J."/>
            <person name="Cutler M.B."/>
            <person name="Kelly L."/>
            <person name="Polz M.F."/>
        </authorList>
    </citation>
    <scope>NUCLEOTIDE SEQUENCE [LARGE SCALE GENOMIC DNA]</scope>
</reference>
<evidence type="ECO:0000259" key="1">
    <source>
        <dbReference type="Pfam" id="PF18628"/>
    </source>
</evidence>
<proteinExistence type="predicted"/>
<dbReference type="Pfam" id="PF18628">
    <property type="entry name" value="P2_N"/>
    <property type="match status" value="1"/>
</dbReference>